<dbReference type="RefSeq" id="WP_205559041.1">
    <property type="nucleotide sequence ID" value="NZ_JACGEP010000009.1"/>
</dbReference>
<name>A0AAE3BDU9_9GAMM</name>
<sequence>MVQPIGWVLYRFRLDVDIIDFINKTYKSRGVEKSDLIDGMIDWFSMQRSSGDVSHRYFSSALNAPYTTIWLRPETAKKIVNLAELDKHNKNRVIYTAIIRYLEHDDQMMHL</sequence>
<proteinExistence type="predicted"/>
<dbReference type="Proteomes" id="UP000768524">
    <property type="component" value="Unassembled WGS sequence"/>
</dbReference>
<dbReference type="EMBL" id="JACGEP010000009">
    <property type="protein sequence ID" value="MBN3050843.1"/>
    <property type="molecule type" value="Genomic_DNA"/>
</dbReference>
<dbReference type="AlphaFoldDB" id="A0AAE3BDU9"/>
<comment type="caution">
    <text evidence="1">The sequence shown here is derived from an EMBL/GenBank/DDBJ whole genome shotgun (WGS) entry which is preliminary data.</text>
</comment>
<organism evidence="1 2">
    <name type="scientific">Pectobacterium brasiliense</name>
    <dbReference type="NCBI Taxonomy" id="180957"/>
    <lineage>
        <taxon>Bacteria</taxon>
        <taxon>Pseudomonadati</taxon>
        <taxon>Pseudomonadota</taxon>
        <taxon>Gammaproteobacteria</taxon>
        <taxon>Enterobacterales</taxon>
        <taxon>Pectobacteriaceae</taxon>
        <taxon>Pectobacterium</taxon>
    </lineage>
</organism>
<evidence type="ECO:0000313" key="1">
    <source>
        <dbReference type="EMBL" id="MBN3050843.1"/>
    </source>
</evidence>
<reference evidence="1" key="1">
    <citation type="submission" date="2020-07" db="EMBL/GenBank/DDBJ databases">
        <title>A pangenomic view of the genus Pectobacterium provides insights into genome organization, phylogeny, and virulence.</title>
        <authorList>
            <person name="Jonkheer E."/>
            <person name="Brankovics B."/>
            <person name="Houwers I."/>
            <person name="Van Der Wolf J."/>
            <person name="Bonants P."/>
            <person name="Vreeburg R."/>
            <person name="Bollema R."/>
            <person name="De Haan J."/>
            <person name="Berke L."/>
            <person name="De Ridder D."/>
            <person name="Smit S."/>
            <person name="Van Der Lee T.A.J."/>
        </authorList>
    </citation>
    <scope>NUCLEOTIDE SEQUENCE</scope>
    <source>
        <strain evidence="1">NAK:433</strain>
    </source>
</reference>
<evidence type="ECO:0000313" key="2">
    <source>
        <dbReference type="Proteomes" id="UP000768524"/>
    </source>
</evidence>
<protein>
    <submittedName>
        <fullName evidence="1">Uncharacterized protein</fullName>
    </submittedName>
</protein>
<gene>
    <name evidence="1" type="ORF">H4F45_04980</name>
</gene>
<accession>A0AAE3BDU9</accession>